<gene>
    <name evidence="3" type="ORF">EPICR_10022</name>
</gene>
<feature type="region of interest" description="Disordered" evidence="1">
    <location>
        <begin position="1"/>
        <end position="33"/>
    </location>
</feature>
<dbReference type="AlphaFoldDB" id="A0A484HB74"/>
<feature type="compositionally biased region" description="Basic and acidic residues" evidence="1">
    <location>
        <begin position="1"/>
        <end position="14"/>
    </location>
</feature>
<dbReference type="PANTHER" id="PTHR39639:SF1">
    <property type="entry name" value="DUF262 DOMAIN-CONTAINING PROTEIN"/>
    <property type="match status" value="1"/>
</dbReference>
<name>A0A484HB74_9BACT</name>
<proteinExistence type="predicted"/>
<evidence type="ECO:0000259" key="2">
    <source>
        <dbReference type="Pfam" id="PF03235"/>
    </source>
</evidence>
<feature type="domain" description="GmrSD restriction endonucleases N-terminal" evidence="2">
    <location>
        <begin position="52"/>
        <end position="202"/>
    </location>
</feature>
<reference evidence="3" key="1">
    <citation type="submission" date="2019-01" db="EMBL/GenBank/DDBJ databases">
        <authorList>
            <consortium name="Genoscope - CEA"/>
            <person name="William W."/>
        </authorList>
    </citation>
    <scope>NUCLEOTIDE SEQUENCE</scope>
    <source>
        <strain evidence="3">CR-1</strain>
    </source>
</reference>
<dbReference type="InterPro" id="IPR004919">
    <property type="entry name" value="GmrSD_N"/>
</dbReference>
<dbReference type="PANTHER" id="PTHR39639">
    <property type="entry name" value="CHROMOSOME 16, WHOLE GENOME SHOTGUN SEQUENCE"/>
    <property type="match status" value="1"/>
</dbReference>
<organism evidence="3">
    <name type="scientific">uncultured Desulfobacteraceae bacterium</name>
    <dbReference type="NCBI Taxonomy" id="218296"/>
    <lineage>
        <taxon>Bacteria</taxon>
        <taxon>Pseudomonadati</taxon>
        <taxon>Thermodesulfobacteriota</taxon>
        <taxon>Desulfobacteria</taxon>
        <taxon>Desulfobacterales</taxon>
        <taxon>Desulfobacteraceae</taxon>
        <taxon>environmental samples</taxon>
    </lineage>
</organism>
<evidence type="ECO:0000256" key="1">
    <source>
        <dbReference type="SAM" id="MobiDB-lite"/>
    </source>
</evidence>
<dbReference type="Pfam" id="PF03235">
    <property type="entry name" value="GmrSD_N"/>
    <property type="match status" value="1"/>
</dbReference>
<protein>
    <recommendedName>
        <fullName evidence="2">GmrSD restriction endonucleases N-terminal domain-containing protein</fullName>
    </recommendedName>
</protein>
<accession>A0A484HB74</accession>
<sequence length="383" mass="43752">MSMSKNDQDIHTEENGQEEEPEGLDTPSESSGWGGDYPLDSVFVRKEHRTVSEVIKRIKAKRFILNPDFQRDFVWSIKKQSRLIESCLMRIPLPVLYVAEDRDGKIVVVDGLQRLITFSRYLDDEFALRGLGEGKADFPGDNLLLGKKFTDLPLNLQERVEDTQLTLCILDSKAPNRAKLDIFERVNSGEPLSRQQMRNCLFNGPATRWLRKASQSKAFLKATGGGLSKKTMRDREAINRFCAFRLLGPEKYKGDMDDFLAKCLERMNETGKEDLENLYHAFDRSMSSNYFLFKKHAFRKSLTETGPGPRKTVINIALFDVCSVIFSKIDPSIVEDNAEKIRAAIIKLLKEDGFVRGITYGTNNLFQVLLRFAWMKKAVEEAL</sequence>
<evidence type="ECO:0000313" key="3">
    <source>
        <dbReference type="EMBL" id="VEN72523.1"/>
    </source>
</evidence>
<dbReference type="EMBL" id="CAACVI010000001">
    <property type="protein sequence ID" value="VEN72523.1"/>
    <property type="molecule type" value="Genomic_DNA"/>
</dbReference>